<evidence type="ECO:0000256" key="1">
    <source>
        <dbReference type="PROSITE-ProRule" id="PRU00047"/>
    </source>
</evidence>
<accession>A0A9J6E903</accession>
<sequence>MEDNTSSTTLEPPVLTTKESLAQTTGAPVSSHIPPPVSHQPVLSDFDVQGTPNHLHEANFAQQAPMAHVIADLASRLSVIEEQSGLQQRVPTAVERHVPRKVQPFVRLARPIDVRPPLAVRLEAEIHERSQSAEDPYRRPPYTAAPARTKIFTSTRLENTTVVLRCYRCHNVGHLARNCLQVTESLTNSGLPIVFLEELQCGPSRAGPRLMAEAPPFSLGPFTEMPALPVKLGDLSQHVEALASPGVHLGFSDGFLF</sequence>
<evidence type="ECO:0000256" key="2">
    <source>
        <dbReference type="SAM" id="MobiDB-lite"/>
    </source>
</evidence>
<feature type="compositionally biased region" description="Polar residues" evidence="2">
    <location>
        <begin position="1"/>
        <end position="10"/>
    </location>
</feature>
<dbReference type="GO" id="GO:0003676">
    <property type="term" value="F:nucleic acid binding"/>
    <property type="evidence" value="ECO:0007669"/>
    <property type="project" value="InterPro"/>
</dbReference>
<comment type="caution">
    <text evidence="4">The sequence shown here is derived from an EMBL/GenBank/DDBJ whole genome shotgun (WGS) entry which is preliminary data.</text>
</comment>
<dbReference type="SUPFAM" id="SSF57756">
    <property type="entry name" value="Retrovirus zinc finger-like domains"/>
    <property type="match status" value="1"/>
</dbReference>
<keyword evidence="1" id="KW-0863">Zinc-finger</keyword>
<dbReference type="Proteomes" id="UP000821866">
    <property type="component" value="Chromosome 3"/>
</dbReference>
<feature type="domain" description="CCHC-type" evidence="3">
    <location>
        <begin position="165"/>
        <end position="179"/>
    </location>
</feature>
<reference evidence="4" key="1">
    <citation type="journal article" date="2020" name="Cell">
        <title>Large-Scale Comparative Analyses of Tick Genomes Elucidate Their Genetic Diversity and Vector Capacities.</title>
        <authorList>
            <consortium name="Tick Genome and Microbiome Consortium (TIGMIC)"/>
            <person name="Jia N."/>
            <person name="Wang J."/>
            <person name="Shi W."/>
            <person name="Du L."/>
            <person name="Sun Y."/>
            <person name="Zhan W."/>
            <person name="Jiang J.F."/>
            <person name="Wang Q."/>
            <person name="Zhang B."/>
            <person name="Ji P."/>
            <person name="Bell-Sakyi L."/>
            <person name="Cui X.M."/>
            <person name="Yuan T.T."/>
            <person name="Jiang B.G."/>
            <person name="Yang W.F."/>
            <person name="Lam T.T."/>
            <person name="Chang Q.C."/>
            <person name="Ding S.J."/>
            <person name="Wang X.J."/>
            <person name="Zhu J.G."/>
            <person name="Ruan X.D."/>
            <person name="Zhao L."/>
            <person name="Wei J.T."/>
            <person name="Ye R.Z."/>
            <person name="Que T.C."/>
            <person name="Du C.H."/>
            <person name="Zhou Y.H."/>
            <person name="Cheng J.X."/>
            <person name="Dai P.F."/>
            <person name="Guo W.B."/>
            <person name="Han X.H."/>
            <person name="Huang E.J."/>
            <person name="Li L.F."/>
            <person name="Wei W."/>
            <person name="Gao Y.C."/>
            <person name="Liu J.Z."/>
            <person name="Shao H.Z."/>
            <person name="Wang X."/>
            <person name="Wang C.C."/>
            <person name="Yang T.C."/>
            <person name="Huo Q.B."/>
            <person name="Li W."/>
            <person name="Chen H.Y."/>
            <person name="Chen S.E."/>
            <person name="Zhou L.G."/>
            <person name="Ni X.B."/>
            <person name="Tian J.H."/>
            <person name="Sheng Y."/>
            <person name="Liu T."/>
            <person name="Pan Y.S."/>
            <person name="Xia L.Y."/>
            <person name="Li J."/>
            <person name="Zhao F."/>
            <person name="Cao W.C."/>
        </authorList>
    </citation>
    <scope>NUCLEOTIDE SEQUENCE</scope>
    <source>
        <strain evidence="4">Rmic-2018</strain>
    </source>
</reference>
<dbReference type="InterPro" id="IPR001878">
    <property type="entry name" value="Znf_CCHC"/>
</dbReference>
<name>A0A9J6E903_RHIMP</name>
<dbReference type="EMBL" id="JABSTU010000005">
    <property type="protein sequence ID" value="KAH8030584.1"/>
    <property type="molecule type" value="Genomic_DNA"/>
</dbReference>
<keyword evidence="1" id="KW-0479">Metal-binding</keyword>
<feature type="compositionally biased region" description="Polar residues" evidence="2">
    <location>
        <begin position="17"/>
        <end position="27"/>
    </location>
</feature>
<gene>
    <name evidence="4" type="ORF">HPB51_010405</name>
</gene>
<protein>
    <recommendedName>
        <fullName evidence="3">CCHC-type domain-containing protein</fullName>
    </recommendedName>
</protein>
<evidence type="ECO:0000313" key="4">
    <source>
        <dbReference type="EMBL" id="KAH8030584.1"/>
    </source>
</evidence>
<dbReference type="PROSITE" id="PS50158">
    <property type="entry name" value="ZF_CCHC"/>
    <property type="match status" value="1"/>
</dbReference>
<organism evidence="4 5">
    <name type="scientific">Rhipicephalus microplus</name>
    <name type="common">Cattle tick</name>
    <name type="synonym">Boophilus microplus</name>
    <dbReference type="NCBI Taxonomy" id="6941"/>
    <lineage>
        <taxon>Eukaryota</taxon>
        <taxon>Metazoa</taxon>
        <taxon>Ecdysozoa</taxon>
        <taxon>Arthropoda</taxon>
        <taxon>Chelicerata</taxon>
        <taxon>Arachnida</taxon>
        <taxon>Acari</taxon>
        <taxon>Parasitiformes</taxon>
        <taxon>Ixodida</taxon>
        <taxon>Ixodoidea</taxon>
        <taxon>Ixodidae</taxon>
        <taxon>Rhipicephalinae</taxon>
        <taxon>Rhipicephalus</taxon>
        <taxon>Boophilus</taxon>
    </lineage>
</organism>
<evidence type="ECO:0000259" key="3">
    <source>
        <dbReference type="PROSITE" id="PS50158"/>
    </source>
</evidence>
<dbReference type="InterPro" id="IPR036875">
    <property type="entry name" value="Znf_CCHC_sf"/>
</dbReference>
<reference evidence="4" key="2">
    <citation type="submission" date="2021-09" db="EMBL/GenBank/DDBJ databases">
        <authorList>
            <person name="Jia N."/>
            <person name="Wang J."/>
            <person name="Shi W."/>
            <person name="Du L."/>
            <person name="Sun Y."/>
            <person name="Zhan W."/>
            <person name="Jiang J."/>
            <person name="Wang Q."/>
            <person name="Zhang B."/>
            <person name="Ji P."/>
            <person name="Sakyi L.B."/>
            <person name="Cui X."/>
            <person name="Yuan T."/>
            <person name="Jiang B."/>
            <person name="Yang W."/>
            <person name="Lam T.T.-Y."/>
            <person name="Chang Q."/>
            <person name="Ding S."/>
            <person name="Wang X."/>
            <person name="Zhu J."/>
            <person name="Ruan X."/>
            <person name="Zhao L."/>
            <person name="Wei J."/>
            <person name="Que T."/>
            <person name="Du C."/>
            <person name="Cheng J."/>
            <person name="Dai P."/>
            <person name="Han X."/>
            <person name="Huang E."/>
            <person name="Gao Y."/>
            <person name="Liu J."/>
            <person name="Shao H."/>
            <person name="Ye R."/>
            <person name="Li L."/>
            <person name="Wei W."/>
            <person name="Wang X."/>
            <person name="Wang C."/>
            <person name="Huo Q."/>
            <person name="Li W."/>
            <person name="Guo W."/>
            <person name="Chen H."/>
            <person name="Chen S."/>
            <person name="Zhou L."/>
            <person name="Zhou L."/>
            <person name="Ni X."/>
            <person name="Tian J."/>
            <person name="Zhou Y."/>
            <person name="Sheng Y."/>
            <person name="Liu T."/>
            <person name="Pan Y."/>
            <person name="Xia L."/>
            <person name="Li J."/>
            <person name="Zhao F."/>
            <person name="Cao W."/>
        </authorList>
    </citation>
    <scope>NUCLEOTIDE SEQUENCE</scope>
    <source>
        <strain evidence="4">Rmic-2018</strain>
        <tissue evidence="4">Larvae</tissue>
    </source>
</reference>
<dbReference type="SMART" id="SM00343">
    <property type="entry name" value="ZnF_C2HC"/>
    <property type="match status" value="1"/>
</dbReference>
<keyword evidence="5" id="KW-1185">Reference proteome</keyword>
<evidence type="ECO:0000313" key="5">
    <source>
        <dbReference type="Proteomes" id="UP000821866"/>
    </source>
</evidence>
<dbReference type="AlphaFoldDB" id="A0A9J6E903"/>
<dbReference type="GO" id="GO:0008270">
    <property type="term" value="F:zinc ion binding"/>
    <property type="evidence" value="ECO:0007669"/>
    <property type="project" value="UniProtKB-KW"/>
</dbReference>
<keyword evidence="1" id="KW-0862">Zinc</keyword>
<proteinExistence type="predicted"/>
<dbReference type="Gene3D" id="4.10.60.10">
    <property type="entry name" value="Zinc finger, CCHC-type"/>
    <property type="match status" value="1"/>
</dbReference>
<feature type="region of interest" description="Disordered" evidence="2">
    <location>
        <begin position="1"/>
        <end position="39"/>
    </location>
</feature>